<reference evidence="4" key="1">
    <citation type="submission" date="2019-10" db="EMBL/GenBank/DDBJ databases">
        <title>Description of Paenibacillus glebae sp. nov.</title>
        <authorList>
            <person name="Carlier A."/>
            <person name="Qi S."/>
        </authorList>
    </citation>
    <scope>NUCLEOTIDE SEQUENCE</scope>
    <source>
        <strain evidence="4">LMG 31456</strain>
    </source>
</reference>
<evidence type="ECO:0000313" key="5">
    <source>
        <dbReference type="Proteomes" id="UP000641588"/>
    </source>
</evidence>
<name>A0A972K2U7_9BACL</name>
<evidence type="ECO:0000313" key="4">
    <source>
        <dbReference type="EMBL" id="NOU94237.1"/>
    </source>
</evidence>
<dbReference type="AlphaFoldDB" id="A0A972K2U7"/>
<dbReference type="Pfam" id="PF00583">
    <property type="entry name" value="Acetyltransf_1"/>
    <property type="match status" value="1"/>
</dbReference>
<dbReference type="PANTHER" id="PTHR43877">
    <property type="entry name" value="AMINOALKYLPHOSPHONATE N-ACETYLTRANSFERASE-RELATED-RELATED"/>
    <property type="match status" value="1"/>
</dbReference>
<dbReference type="InterPro" id="IPR000182">
    <property type="entry name" value="GNAT_dom"/>
</dbReference>
<keyword evidence="1" id="KW-0808">Transferase</keyword>
<dbReference type="RefSeq" id="WP_171652436.1">
    <property type="nucleotide sequence ID" value="NZ_WHOD01000055.1"/>
</dbReference>
<dbReference type="Gene3D" id="3.40.630.30">
    <property type="match status" value="1"/>
</dbReference>
<gene>
    <name evidence="4" type="ORF">GC093_13560</name>
</gene>
<comment type="caution">
    <text evidence="4">The sequence shown here is derived from an EMBL/GenBank/DDBJ whole genome shotgun (WGS) entry which is preliminary data.</text>
</comment>
<sequence length="152" mass="17760">MNDIEIKIVKPDYPDLLQLIHQLDEELLERYPAEEVHGIDFEDPSINDVVFIVVYRNNRAVGCGAIRPLDASCTELKRFFVDRTYRKMGIASRMLSFLENEARLLHFEMIRLETGTEQPESVQLYQKHGYLSIEKFGPYVDGEMSLCFEKRL</sequence>
<evidence type="ECO:0000259" key="3">
    <source>
        <dbReference type="PROSITE" id="PS51186"/>
    </source>
</evidence>
<dbReference type="PANTHER" id="PTHR43877:SF2">
    <property type="entry name" value="AMINOALKYLPHOSPHONATE N-ACETYLTRANSFERASE-RELATED"/>
    <property type="match status" value="1"/>
</dbReference>
<dbReference type="GO" id="GO:0016747">
    <property type="term" value="F:acyltransferase activity, transferring groups other than amino-acyl groups"/>
    <property type="evidence" value="ECO:0007669"/>
    <property type="project" value="InterPro"/>
</dbReference>
<dbReference type="Proteomes" id="UP000641588">
    <property type="component" value="Unassembled WGS sequence"/>
</dbReference>
<proteinExistence type="predicted"/>
<dbReference type="PROSITE" id="PS51186">
    <property type="entry name" value="GNAT"/>
    <property type="match status" value="1"/>
</dbReference>
<accession>A0A972K2U7</accession>
<dbReference type="CDD" id="cd04301">
    <property type="entry name" value="NAT_SF"/>
    <property type="match status" value="1"/>
</dbReference>
<keyword evidence="5" id="KW-1185">Reference proteome</keyword>
<feature type="domain" description="N-acetyltransferase" evidence="3">
    <location>
        <begin position="4"/>
        <end position="152"/>
    </location>
</feature>
<evidence type="ECO:0000256" key="2">
    <source>
        <dbReference type="ARBA" id="ARBA00023315"/>
    </source>
</evidence>
<dbReference type="InterPro" id="IPR016181">
    <property type="entry name" value="Acyl_CoA_acyltransferase"/>
</dbReference>
<dbReference type="EMBL" id="WHOD01000055">
    <property type="protein sequence ID" value="NOU94237.1"/>
    <property type="molecule type" value="Genomic_DNA"/>
</dbReference>
<organism evidence="4 5">
    <name type="scientific">Paenibacillus foliorum</name>
    <dbReference type="NCBI Taxonomy" id="2654974"/>
    <lineage>
        <taxon>Bacteria</taxon>
        <taxon>Bacillati</taxon>
        <taxon>Bacillota</taxon>
        <taxon>Bacilli</taxon>
        <taxon>Bacillales</taxon>
        <taxon>Paenibacillaceae</taxon>
        <taxon>Paenibacillus</taxon>
    </lineage>
</organism>
<dbReference type="InterPro" id="IPR050832">
    <property type="entry name" value="Bact_Acetyltransf"/>
</dbReference>
<evidence type="ECO:0000256" key="1">
    <source>
        <dbReference type="ARBA" id="ARBA00022679"/>
    </source>
</evidence>
<protein>
    <submittedName>
        <fullName evidence="4">GNAT family N-acetyltransferase</fullName>
    </submittedName>
</protein>
<keyword evidence="2" id="KW-0012">Acyltransferase</keyword>
<dbReference type="SUPFAM" id="SSF55729">
    <property type="entry name" value="Acyl-CoA N-acyltransferases (Nat)"/>
    <property type="match status" value="1"/>
</dbReference>